<feature type="transmembrane region" description="Helical" evidence="6">
    <location>
        <begin position="176"/>
        <end position="195"/>
    </location>
</feature>
<reference evidence="8 9" key="1">
    <citation type="submission" date="2016-07" db="EMBL/GenBank/DDBJ databases">
        <title>Pervasive Adenine N6-methylation of Active Genes in Fungi.</title>
        <authorList>
            <consortium name="DOE Joint Genome Institute"/>
            <person name="Mondo S.J."/>
            <person name="Dannebaum R.O."/>
            <person name="Kuo R.C."/>
            <person name="Labutti K."/>
            <person name="Haridas S."/>
            <person name="Kuo A."/>
            <person name="Salamov A."/>
            <person name="Ahrendt S.R."/>
            <person name="Lipzen A."/>
            <person name="Sullivan W."/>
            <person name="Andreopoulos W.B."/>
            <person name="Clum A."/>
            <person name="Lindquist E."/>
            <person name="Daum C."/>
            <person name="Ramamoorthy G.K."/>
            <person name="Gryganskyi A."/>
            <person name="Culley D."/>
            <person name="Magnuson J.K."/>
            <person name="James T.Y."/>
            <person name="O'Malley M.A."/>
            <person name="Stajich J.E."/>
            <person name="Spatafora J.W."/>
            <person name="Visel A."/>
            <person name="Grigoriev I.V."/>
        </authorList>
    </citation>
    <scope>NUCLEOTIDE SEQUENCE [LARGE SCALE GENOMIC DNA]</scope>
    <source>
        <strain evidence="8 9">CBS 115471</strain>
    </source>
</reference>
<comment type="subcellular location">
    <subcellularLocation>
        <location evidence="1">Membrane</location>
        <topology evidence="1">Multi-pass membrane protein</topology>
    </subcellularLocation>
</comment>
<feature type="transmembrane region" description="Helical" evidence="6">
    <location>
        <begin position="53"/>
        <end position="75"/>
    </location>
</feature>
<evidence type="ECO:0000256" key="2">
    <source>
        <dbReference type="ARBA" id="ARBA00008335"/>
    </source>
</evidence>
<dbReference type="OrthoDB" id="3936150at2759"/>
<keyword evidence="3 6" id="KW-0812">Transmembrane</keyword>
<gene>
    <name evidence="8" type="ORF">BCR34DRAFT_453338</name>
</gene>
<protein>
    <submittedName>
        <fullName evidence="8">Major facilitator superfamily domain-containing protein</fullName>
    </submittedName>
</protein>
<dbReference type="PANTHER" id="PTHR23502">
    <property type="entry name" value="MAJOR FACILITATOR SUPERFAMILY"/>
    <property type="match status" value="1"/>
</dbReference>
<keyword evidence="9" id="KW-1185">Reference proteome</keyword>
<feature type="transmembrane region" description="Helical" evidence="6">
    <location>
        <begin position="424"/>
        <end position="445"/>
    </location>
</feature>
<name>A0A1Y1Y7E7_9PLEO</name>
<accession>A0A1Y1Y7E7</accession>
<feature type="transmembrane region" description="Helical" evidence="6">
    <location>
        <begin position="284"/>
        <end position="310"/>
    </location>
</feature>
<evidence type="ECO:0000256" key="3">
    <source>
        <dbReference type="ARBA" id="ARBA00022692"/>
    </source>
</evidence>
<dbReference type="GO" id="GO:0000297">
    <property type="term" value="F:spermine transmembrane transporter activity"/>
    <property type="evidence" value="ECO:0007669"/>
    <property type="project" value="TreeGrafter"/>
</dbReference>
<dbReference type="SUPFAM" id="SSF103473">
    <property type="entry name" value="MFS general substrate transporter"/>
    <property type="match status" value="1"/>
</dbReference>
<keyword evidence="4 6" id="KW-1133">Transmembrane helix</keyword>
<feature type="transmembrane region" description="Helical" evidence="6">
    <location>
        <begin position="362"/>
        <end position="384"/>
    </location>
</feature>
<dbReference type="PANTHER" id="PTHR23502:SF182">
    <property type="entry name" value="POLYAMINE TRANSPORTER, PUTATIVE-RELATED"/>
    <property type="match status" value="1"/>
</dbReference>
<dbReference type="AlphaFoldDB" id="A0A1Y1Y7E7"/>
<comment type="similarity">
    <text evidence="2">Belongs to the major facilitator superfamily.</text>
</comment>
<dbReference type="FunFam" id="1.20.1250.20:FF:000082">
    <property type="entry name" value="MFS multidrug transporter, putative"/>
    <property type="match status" value="1"/>
</dbReference>
<dbReference type="STRING" id="1231657.A0A1Y1Y7E7"/>
<feature type="non-terminal residue" evidence="8">
    <location>
        <position position="461"/>
    </location>
</feature>
<feature type="transmembrane region" description="Helical" evidence="6">
    <location>
        <begin position="144"/>
        <end position="164"/>
    </location>
</feature>
<dbReference type="CDD" id="cd17323">
    <property type="entry name" value="MFS_Tpo1_MDR_like"/>
    <property type="match status" value="1"/>
</dbReference>
<sequence length="461" mass="50476">DWEGSDDPANPHNWPMWLRVYHSIAPGGLAFAVVFGTSVYTPALAEIMLEFHVSQTAAITGLSVYVLGLAFGPVISAPISETHGRKVVYLITFPMSMLFNLGAGLSHSFAGLVICRFFAGLTGSPVLAVGGGTNADVFPPKNRAVVTSLFLMAPFAGPAFGPFIGGFAVQYKNWRWTQYSLLMVSLAMYLLCVPMRETYKKIILKRRAKKRGLEDLASTTAPAAPIKMVFIQGILRPLHMLFTEPIVFFLSLYTAFAFGVLFMFFAAFPFVFQRPPYNFTISQTGLVFLAIALGVVLAAVSGIIIDHTVYQKERKAANLRGEAHAQPEHRLYTAILGSFGLPIGLFWFAWSADKGVHWAVPVVAAIPFAWGNLCLFISCGLYLVDVYGPQNGASALAANGILRYTLGAVFPLFTVQMYSAMGTGWATSLLGFLSVSMLPIPWVLFKYGPEIRKKSRYPQMM</sequence>
<organism evidence="8 9">
    <name type="scientific">Clohesyomyces aquaticus</name>
    <dbReference type="NCBI Taxonomy" id="1231657"/>
    <lineage>
        <taxon>Eukaryota</taxon>
        <taxon>Fungi</taxon>
        <taxon>Dikarya</taxon>
        <taxon>Ascomycota</taxon>
        <taxon>Pezizomycotina</taxon>
        <taxon>Dothideomycetes</taxon>
        <taxon>Pleosporomycetidae</taxon>
        <taxon>Pleosporales</taxon>
        <taxon>Lindgomycetaceae</taxon>
        <taxon>Clohesyomyces</taxon>
    </lineage>
</organism>
<dbReference type="Pfam" id="PF07690">
    <property type="entry name" value="MFS_1"/>
    <property type="match status" value="1"/>
</dbReference>
<dbReference type="Proteomes" id="UP000193144">
    <property type="component" value="Unassembled WGS sequence"/>
</dbReference>
<evidence type="ECO:0000313" key="9">
    <source>
        <dbReference type="Proteomes" id="UP000193144"/>
    </source>
</evidence>
<dbReference type="GO" id="GO:0005886">
    <property type="term" value="C:plasma membrane"/>
    <property type="evidence" value="ECO:0007669"/>
    <property type="project" value="TreeGrafter"/>
</dbReference>
<evidence type="ECO:0000256" key="5">
    <source>
        <dbReference type="ARBA" id="ARBA00023136"/>
    </source>
</evidence>
<comment type="caution">
    <text evidence="8">The sequence shown here is derived from an EMBL/GenBank/DDBJ whole genome shotgun (WGS) entry which is preliminary data.</text>
</comment>
<evidence type="ECO:0000256" key="1">
    <source>
        <dbReference type="ARBA" id="ARBA00004141"/>
    </source>
</evidence>
<dbReference type="InterPro" id="IPR036259">
    <property type="entry name" value="MFS_trans_sf"/>
</dbReference>
<evidence type="ECO:0000256" key="4">
    <source>
        <dbReference type="ARBA" id="ARBA00022989"/>
    </source>
</evidence>
<dbReference type="InterPro" id="IPR011701">
    <property type="entry name" value="MFS"/>
</dbReference>
<feature type="domain" description="Major facilitator superfamily (MFS) profile" evidence="7">
    <location>
        <begin position="20"/>
        <end position="454"/>
    </location>
</feature>
<dbReference type="InterPro" id="IPR020846">
    <property type="entry name" value="MFS_dom"/>
</dbReference>
<feature type="non-terminal residue" evidence="8">
    <location>
        <position position="1"/>
    </location>
</feature>
<feature type="transmembrane region" description="Helical" evidence="6">
    <location>
        <begin position="20"/>
        <end position="41"/>
    </location>
</feature>
<evidence type="ECO:0000313" key="8">
    <source>
        <dbReference type="EMBL" id="ORX93937.1"/>
    </source>
</evidence>
<dbReference type="EMBL" id="MCFA01000323">
    <property type="protein sequence ID" value="ORX93937.1"/>
    <property type="molecule type" value="Genomic_DNA"/>
</dbReference>
<dbReference type="PROSITE" id="PS50850">
    <property type="entry name" value="MFS"/>
    <property type="match status" value="1"/>
</dbReference>
<proteinExistence type="inferred from homology"/>
<feature type="transmembrane region" description="Helical" evidence="6">
    <location>
        <begin position="87"/>
        <end position="103"/>
    </location>
</feature>
<feature type="transmembrane region" description="Helical" evidence="6">
    <location>
        <begin position="396"/>
        <end position="418"/>
    </location>
</feature>
<dbReference type="Gene3D" id="1.20.1250.20">
    <property type="entry name" value="MFS general substrate transporter like domains"/>
    <property type="match status" value="1"/>
</dbReference>
<evidence type="ECO:0000256" key="6">
    <source>
        <dbReference type="SAM" id="Phobius"/>
    </source>
</evidence>
<evidence type="ECO:0000259" key="7">
    <source>
        <dbReference type="PROSITE" id="PS50850"/>
    </source>
</evidence>
<keyword evidence="5 6" id="KW-0472">Membrane</keyword>
<feature type="transmembrane region" description="Helical" evidence="6">
    <location>
        <begin position="246"/>
        <end position="272"/>
    </location>
</feature>
<feature type="transmembrane region" description="Helical" evidence="6">
    <location>
        <begin position="109"/>
        <end position="132"/>
    </location>
</feature>
<dbReference type="GO" id="GO:0015606">
    <property type="term" value="F:spermidine transmembrane transporter activity"/>
    <property type="evidence" value="ECO:0007669"/>
    <property type="project" value="TreeGrafter"/>
</dbReference>
<feature type="transmembrane region" description="Helical" evidence="6">
    <location>
        <begin position="331"/>
        <end position="350"/>
    </location>
</feature>